<evidence type="ECO:0000256" key="13">
    <source>
        <dbReference type="ARBA" id="ARBA00023204"/>
    </source>
</evidence>
<evidence type="ECO:0000313" key="20">
    <source>
        <dbReference type="Proteomes" id="UP001500975"/>
    </source>
</evidence>
<dbReference type="InterPro" id="IPR027417">
    <property type="entry name" value="P-loop_NTPase"/>
</dbReference>
<dbReference type="NCBIfam" id="TIGR00630">
    <property type="entry name" value="uvra"/>
    <property type="match status" value="1"/>
</dbReference>
<evidence type="ECO:0000256" key="4">
    <source>
        <dbReference type="ARBA" id="ARBA00022737"/>
    </source>
</evidence>
<evidence type="ECO:0000256" key="9">
    <source>
        <dbReference type="ARBA" id="ARBA00022833"/>
    </source>
</evidence>
<evidence type="ECO:0000256" key="10">
    <source>
        <dbReference type="ARBA" id="ARBA00022840"/>
    </source>
</evidence>
<keyword evidence="7 17" id="KW-0228">DNA excision</keyword>
<keyword evidence="9 17" id="KW-0862">Zinc</keyword>
<gene>
    <name evidence="19" type="primary">uvrA_2</name>
    <name evidence="17" type="synonym">uvrA</name>
    <name evidence="19" type="ORF">GCM10023165_53960</name>
</gene>
<dbReference type="EMBL" id="BAABGJ010000081">
    <property type="protein sequence ID" value="GAA4358718.1"/>
    <property type="molecule type" value="Genomic_DNA"/>
</dbReference>
<evidence type="ECO:0000256" key="16">
    <source>
        <dbReference type="ARBA" id="ARBA00042156"/>
    </source>
</evidence>
<feature type="domain" description="ABC transporter" evidence="18">
    <location>
        <begin position="687"/>
        <end position="1015"/>
    </location>
</feature>
<evidence type="ECO:0000256" key="7">
    <source>
        <dbReference type="ARBA" id="ARBA00022769"/>
    </source>
</evidence>
<reference evidence="20" key="1">
    <citation type="journal article" date="2019" name="Int. J. Syst. Evol. Microbiol.">
        <title>The Global Catalogue of Microorganisms (GCM) 10K type strain sequencing project: providing services to taxonomists for standard genome sequencing and annotation.</title>
        <authorList>
            <consortium name="The Broad Institute Genomics Platform"/>
            <consortium name="The Broad Institute Genome Sequencing Center for Infectious Disease"/>
            <person name="Wu L."/>
            <person name="Ma J."/>
        </authorList>
    </citation>
    <scope>NUCLEOTIDE SEQUENCE [LARGE SCALE GENOMIC DNA]</scope>
    <source>
        <strain evidence="20">JCM 17804</strain>
    </source>
</reference>
<dbReference type="Gene3D" id="3.40.50.300">
    <property type="entry name" value="P-loop containing nucleotide triphosphate hydrolases"/>
    <property type="match status" value="2"/>
</dbReference>
<organism evidence="19 20">
    <name type="scientific">Variovorax defluvii</name>
    <dbReference type="NCBI Taxonomy" id="913761"/>
    <lineage>
        <taxon>Bacteria</taxon>
        <taxon>Pseudomonadati</taxon>
        <taxon>Pseudomonadota</taxon>
        <taxon>Betaproteobacteria</taxon>
        <taxon>Burkholderiales</taxon>
        <taxon>Comamonadaceae</taxon>
        <taxon>Variovorax</taxon>
    </lineage>
</organism>
<evidence type="ECO:0000256" key="15">
    <source>
        <dbReference type="ARBA" id="ARBA00039316"/>
    </source>
</evidence>
<evidence type="ECO:0000256" key="2">
    <source>
        <dbReference type="ARBA" id="ARBA00022490"/>
    </source>
</evidence>
<comment type="subunit">
    <text evidence="17">Forms a heterotetramer with UvrB during the search for lesions.</text>
</comment>
<comment type="function">
    <text evidence="17">The UvrABC repair system catalyzes the recognition and processing of DNA lesions. UvrA is an ATPase and a DNA-binding protein. A damage recognition complex composed of 2 UvrA and 2 UvrB subunits scans DNA for abnormalities. When the presence of a lesion has been verified by UvrB, the UvrA molecules dissociate.</text>
</comment>
<keyword evidence="10 17" id="KW-0067">ATP-binding</keyword>
<dbReference type="PROSITE" id="PS50893">
    <property type="entry name" value="ABC_TRANSPORTER_2"/>
    <property type="match status" value="1"/>
</dbReference>
<dbReference type="CDD" id="cd03270">
    <property type="entry name" value="ABC_UvrA_I"/>
    <property type="match status" value="1"/>
</dbReference>
<proteinExistence type="inferred from homology"/>
<dbReference type="SUPFAM" id="SSF52540">
    <property type="entry name" value="P-loop containing nucleoside triphosphate hydrolases"/>
    <property type="match status" value="2"/>
</dbReference>
<evidence type="ECO:0000256" key="17">
    <source>
        <dbReference type="HAMAP-Rule" id="MF_00205"/>
    </source>
</evidence>
<protein>
    <recommendedName>
        <fullName evidence="15 17">UvrABC system protein A</fullName>
        <shortName evidence="17">UvrA protein</shortName>
    </recommendedName>
    <alternativeName>
        <fullName evidence="16 17">Excinuclease ABC subunit A</fullName>
    </alternativeName>
</protein>
<dbReference type="InterPro" id="IPR017871">
    <property type="entry name" value="ABC_transporter-like_CS"/>
</dbReference>
<dbReference type="InterPro" id="IPR004602">
    <property type="entry name" value="UvrA"/>
</dbReference>
<dbReference type="Pfam" id="PF17760">
    <property type="entry name" value="UvrA_inter"/>
    <property type="match status" value="1"/>
</dbReference>
<feature type="binding site" evidence="17">
    <location>
        <begin position="59"/>
        <end position="66"/>
    </location>
    <ligand>
        <name>ATP</name>
        <dbReference type="ChEBI" id="CHEBI:30616"/>
    </ligand>
</feature>
<comment type="similarity">
    <text evidence="14 17">Belongs to the ABC transporter superfamily. UvrA family.</text>
</comment>
<keyword evidence="6 17" id="KW-0227">DNA damage</keyword>
<keyword evidence="3 17" id="KW-0479">Metal-binding</keyword>
<feature type="binding site" evidence="17">
    <location>
        <begin position="719"/>
        <end position="726"/>
    </location>
    <ligand>
        <name>ATP</name>
        <dbReference type="ChEBI" id="CHEBI:30616"/>
    </ligand>
</feature>
<dbReference type="PANTHER" id="PTHR43152:SF3">
    <property type="entry name" value="UVRABC SYSTEM PROTEIN A"/>
    <property type="match status" value="1"/>
</dbReference>
<evidence type="ECO:0000256" key="8">
    <source>
        <dbReference type="ARBA" id="ARBA00022771"/>
    </source>
</evidence>
<dbReference type="InterPro" id="IPR041552">
    <property type="entry name" value="UvrA_DNA-bd"/>
</dbReference>
<keyword evidence="17" id="KW-0742">SOS response</keyword>
<dbReference type="Gene3D" id="3.30.1490.20">
    <property type="entry name" value="ATP-grasp fold, A domain"/>
    <property type="match status" value="1"/>
</dbReference>
<evidence type="ECO:0000256" key="1">
    <source>
        <dbReference type="ARBA" id="ARBA00004496"/>
    </source>
</evidence>
<dbReference type="Pfam" id="PF17755">
    <property type="entry name" value="UvrA_DNA-bind"/>
    <property type="match status" value="1"/>
</dbReference>
<comment type="subcellular location">
    <subcellularLocation>
        <location evidence="1 17">Cytoplasm</location>
    </subcellularLocation>
</comment>
<keyword evidence="11 17" id="KW-0267">Excision nuclease</keyword>
<evidence type="ECO:0000256" key="12">
    <source>
        <dbReference type="ARBA" id="ARBA00023125"/>
    </source>
</evidence>
<keyword evidence="2 17" id="KW-0963">Cytoplasm</keyword>
<sequence>MNSPSMDRAGSARLAAEPSGAYLGAALAQQRISIRGARTHNLKNVDLDIPRNKLVVITGLSGSGKSSLAFDTLYAEGQRRYVESLSAYARQFLQLMDKPDVDMIEGLSPAISIEQKATSHNPRSTVGTVTEIHDYLRLLYARAGTPYCPDHDLPLSAQTVSQMVDAVLALPGEPRLMILAPVAREKKGEFLELFAEMQAQGYVRFRVDGQTCEYNDLPKLKKTEKHDIDVVIDRLRARPDMQQRLAESFENALRLAEGRAIALEMHEGGATKEHLFNAKFACPVCHYSLTELEPRLFSFNSPVGACPSCDGLGHREFFDPQRVVAFPSLSLASGAIKGWDRRNGYYFSMLESVAKHYKFNVDTPFEELPASAQQAVLFGSAEEEIKFSYTMESGQQAGRKLVRKHPFEGVIPNMARRYRETDSAMVREDLSRFRNLQPCPDCGGTRLRREARHVFLTDDANGTPRRMAIYEISRTTLRESLDYFHGLHLQGAKAEIADKVVREVGLRLKFLNDVGLNYLSLDRSAETLSGGEAQRIRLASQIGSGLTGVMYVLDEPSIGLHQRDNDRLIGTLKHLRDIGNSVIVVEHDEDMIHAADHVIDMGPGAGVHGGRVMAQGSYEQVAGHPDSLTGQYLCGARKIAVPARRTPWLPVLEKSRPAEPKKASRFPISPAAERRAAREAAHLATQTDLQEIRVVGATGNNLRNVSVAFPVGLFTCVTGVSGSGKSTLVNDTLYAAVARTLYRAHEEPAPHEAVEGIEYFDKVINVDQSPIGRTPRSNPATYTGLFTPIRELMAETHTARERGYGPGRFSFNVAGGRCEACQGDGVVKVEMHFLPDVYVPCEVCQGQRYNRETLEVQYKGRNIAQILDMTVEAAHEFLKAVPPIERKLRTLLDVGLSYIKLGQSATTLSGGEAQRVKLALELSKRDTGRTLYILDEPTTGLHFADIELLLKVLHQLRDAGNTIVVIEHNLDVIKTADWLIDMGPEGGAGGGTVVGTGTPETLAANEASHTGHYLKRLL</sequence>
<dbReference type="CDD" id="cd03271">
    <property type="entry name" value="ABC_UvrA_II"/>
    <property type="match status" value="1"/>
</dbReference>
<evidence type="ECO:0000259" key="18">
    <source>
        <dbReference type="PROSITE" id="PS50893"/>
    </source>
</evidence>
<keyword evidence="5 17" id="KW-0547">Nucleotide-binding</keyword>
<dbReference type="InterPro" id="IPR041102">
    <property type="entry name" value="UvrA_inter"/>
</dbReference>
<evidence type="ECO:0000256" key="5">
    <source>
        <dbReference type="ARBA" id="ARBA00022741"/>
    </source>
</evidence>
<keyword evidence="4 17" id="KW-0677">Repeat</keyword>
<dbReference type="Proteomes" id="UP001500975">
    <property type="component" value="Unassembled WGS sequence"/>
</dbReference>
<evidence type="ECO:0000256" key="14">
    <source>
        <dbReference type="ARBA" id="ARBA00038000"/>
    </source>
</evidence>
<accession>A0ABP8IHC1</accession>
<dbReference type="InterPro" id="IPR013815">
    <property type="entry name" value="ATP_grasp_subdomain_1"/>
</dbReference>
<keyword evidence="20" id="KW-1185">Reference proteome</keyword>
<dbReference type="PANTHER" id="PTHR43152">
    <property type="entry name" value="UVRABC SYSTEM PROTEIN A"/>
    <property type="match status" value="1"/>
</dbReference>
<name>A0ABP8IHC1_9BURK</name>
<evidence type="ECO:0000256" key="6">
    <source>
        <dbReference type="ARBA" id="ARBA00022763"/>
    </source>
</evidence>
<keyword evidence="13 17" id="KW-0234">DNA repair</keyword>
<evidence type="ECO:0000256" key="11">
    <source>
        <dbReference type="ARBA" id="ARBA00022881"/>
    </source>
</evidence>
<feature type="zinc finger region" description="C4-type" evidence="17">
    <location>
        <begin position="818"/>
        <end position="844"/>
    </location>
</feature>
<dbReference type="HAMAP" id="MF_00205">
    <property type="entry name" value="UvrA"/>
    <property type="match status" value="1"/>
</dbReference>
<dbReference type="Gene3D" id="1.20.1580.10">
    <property type="entry name" value="ABC transporter ATPase like domain"/>
    <property type="match status" value="2"/>
</dbReference>
<dbReference type="InterPro" id="IPR003439">
    <property type="entry name" value="ABC_transporter-like_ATP-bd"/>
</dbReference>
<keyword evidence="12 17" id="KW-0238">DNA-binding</keyword>
<keyword evidence="8 17" id="KW-0863">Zinc-finger</keyword>
<feature type="zinc finger region" description="C4-type" evidence="17">
    <location>
        <begin position="282"/>
        <end position="309"/>
    </location>
</feature>
<evidence type="ECO:0000256" key="3">
    <source>
        <dbReference type="ARBA" id="ARBA00022723"/>
    </source>
</evidence>
<dbReference type="PROSITE" id="PS00211">
    <property type="entry name" value="ABC_TRANSPORTER_1"/>
    <property type="match status" value="2"/>
</dbReference>
<comment type="caution">
    <text evidence="19">The sequence shown here is derived from an EMBL/GenBank/DDBJ whole genome shotgun (WGS) entry which is preliminary data.</text>
</comment>
<evidence type="ECO:0000313" key="19">
    <source>
        <dbReference type="EMBL" id="GAA4358718.1"/>
    </source>
</evidence>
<dbReference type="Gene3D" id="1.10.8.280">
    <property type="entry name" value="ABC transporter ATPase domain-like"/>
    <property type="match status" value="1"/>
</dbReference>